<evidence type="ECO:0000256" key="1">
    <source>
        <dbReference type="ARBA" id="ARBA00022729"/>
    </source>
</evidence>
<organism evidence="3 4">
    <name type="scientific">Arcicella rosea</name>
    <dbReference type="NCBI Taxonomy" id="502909"/>
    <lineage>
        <taxon>Bacteria</taxon>
        <taxon>Pseudomonadati</taxon>
        <taxon>Bacteroidota</taxon>
        <taxon>Cytophagia</taxon>
        <taxon>Cytophagales</taxon>
        <taxon>Flectobacillaceae</taxon>
        <taxon>Arcicella</taxon>
    </lineage>
</organism>
<dbReference type="AlphaFoldDB" id="A0A841EL13"/>
<evidence type="ECO:0000313" key="3">
    <source>
        <dbReference type="EMBL" id="MBB6004282.1"/>
    </source>
</evidence>
<dbReference type="InterPro" id="IPR028994">
    <property type="entry name" value="Integrin_alpha_N"/>
</dbReference>
<sequence>MIQRFILFLILPLVVGCQSTSSNDETLFQLVKPENSGINFVNNIQENEKLNLLEYQYLYNGGGVAVGDVNNDGLADIYFSGNMVPNKLYLNKGKSGDASFHFEDITEIAGVAGRERWKTGVSMADVNGDGKLDIYVCYSGSGTDFERKNELYINTGTKNGIPTFVESAAKYGLDAIGTYTTQVAFFDMDKDGDLDMFMVNHAEMFYNAFFNTQRLRKTRHPQYGNRLYRNDNGFFNDISDEAGIHGSGLNFGLNVAVGDVNNDTWPDLYVTNDYNEQDFLYLNQKNGHFSETLKESIGHISKFSMGADIVDFNNDDKADIITMDMLPEDNQRQKLLKGPDEYDTYKLLVDSGFHHQNMRNMLQVNVGNNKEGIPQFSEIGQLAGMSNTDWSWSPLVCDLDNDGKKDLYITNGYLRDYTNMDFLKYTYQEEADKAQAQGQKINTWELIKKMSSTKVSNYCFANQATNDGLIFENTTAKWGLAEPSISTGAAYADLDNDGDLDLVVNNSNSPAMVFENRSRQLSKNHYIKLTLKENTPNTFALGAKVFIQTASTSQMQELYSAHGFQSSVEPSLHFGLGKDEQIKTLKIYWTNGKVTTLNNVKADTTLTIQSNTGILPNIQHESKSSPLFSDYTLTSNLSYQHQETAFVDFKHQSLLPYQLSKQGPFIAKGDVNGDGLEDIFIGGNQQKAGELLLQKSNGTFQKSPSQPWAKESLAKDAGVMFFDADNDKDLDLFIVRGGTELEAHAPLYQDQLYLNNGKGIFTNTSGILPDLTSNGSCVAAADYDKDGDLDIFVGGRSMPSRFPEPDYCYLLRNESKRGKPIFKYATEQKEPSLRRPGMVTSASWTDINKDGWIDLIIAGEFMPITIYENQRGQLVNQTQKYGLENTNGFWAKVVIEDMDNDGDLDIIAGNLGQNTQFKASEKEPVTLCYADFDQNGTIDPLICYYIQGKSYPLASLDELANQLPSIRKKFLKYKDYAEATLESLLSPEQIKQSNSLKINTLSSTFFENVGNGKFSAKVLPLSAQVSLASCITVEDFNQDGKKDIMIAGNFYPWRVQLGKNDASMGSLLLGNGKGKFQSIPNQQAGLMLKGDVRDMLTIQLANQNKAMIYTRNSDRVGVLKQEKIK</sequence>
<comment type="caution">
    <text evidence="3">The sequence shown here is derived from an EMBL/GenBank/DDBJ whole genome shotgun (WGS) entry which is preliminary data.</text>
</comment>
<dbReference type="PANTHER" id="PTHR16026:SF0">
    <property type="entry name" value="CARTILAGE ACIDIC PROTEIN 1"/>
    <property type="match status" value="1"/>
</dbReference>
<dbReference type="InterPro" id="IPR011519">
    <property type="entry name" value="UnbV_ASPIC"/>
</dbReference>
<feature type="domain" description="ASPIC/UnbV" evidence="2">
    <location>
        <begin position="540"/>
        <end position="607"/>
    </location>
</feature>
<dbReference type="Pfam" id="PF07593">
    <property type="entry name" value="UnbV_ASPIC"/>
    <property type="match status" value="1"/>
</dbReference>
<dbReference type="Gene3D" id="2.130.10.130">
    <property type="entry name" value="Integrin alpha, N-terminal"/>
    <property type="match status" value="5"/>
</dbReference>
<dbReference type="InterPro" id="IPR027039">
    <property type="entry name" value="Crtac1"/>
</dbReference>
<keyword evidence="4" id="KW-1185">Reference proteome</keyword>
<reference evidence="3 4" key="1">
    <citation type="submission" date="2020-08" db="EMBL/GenBank/DDBJ databases">
        <title>Functional genomics of gut bacteria from endangered species of beetles.</title>
        <authorList>
            <person name="Carlos-Shanley C."/>
        </authorList>
    </citation>
    <scope>NUCLEOTIDE SEQUENCE [LARGE SCALE GENOMIC DNA]</scope>
    <source>
        <strain evidence="3 4">S00070</strain>
    </source>
</reference>
<accession>A0A841EL13</accession>
<dbReference type="RefSeq" id="WP_184135181.1">
    <property type="nucleotide sequence ID" value="NZ_JACHKT010000021.1"/>
</dbReference>
<gene>
    <name evidence="3" type="ORF">HNP25_002945</name>
</gene>
<dbReference type="PANTHER" id="PTHR16026">
    <property type="entry name" value="CARTILAGE ACIDIC PROTEIN 1"/>
    <property type="match status" value="1"/>
</dbReference>
<protein>
    <recommendedName>
        <fullName evidence="2">ASPIC/UnbV domain-containing protein</fullName>
    </recommendedName>
</protein>
<dbReference type="SUPFAM" id="SSF69318">
    <property type="entry name" value="Integrin alpha N-terminal domain"/>
    <property type="match status" value="3"/>
</dbReference>
<keyword evidence="1" id="KW-0732">Signal</keyword>
<evidence type="ECO:0000259" key="2">
    <source>
        <dbReference type="Pfam" id="PF07593"/>
    </source>
</evidence>
<dbReference type="Pfam" id="PF13517">
    <property type="entry name" value="FG-GAP_3"/>
    <property type="match status" value="5"/>
</dbReference>
<dbReference type="PROSITE" id="PS51257">
    <property type="entry name" value="PROKAR_LIPOPROTEIN"/>
    <property type="match status" value="1"/>
</dbReference>
<dbReference type="InterPro" id="IPR013517">
    <property type="entry name" value="FG-GAP"/>
</dbReference>
<name>A0A841EL13_9BACT</name>
<proteinExistence type="predicted"/>
<evidence type="ECO:0000313" key="4">
    <source>
        <dbReference type="Proteomes" id="UP000524404"/>
    </source>
</evidence>
<dbReference type="Proteomes" id="UP000524404">
    <property type="component" value="Unassembled WGS sequence"/>
</dbReference>
<dbReference type="EMBL" id="JACHKT010000021">
    <property type="protein sequence ID" value="MBB6004282.1"/>
    <property type="molecule type" value="Genomic_DNA"/>
</dbReference>